<keyword evidence="6" id="KW-1185">Reference proteome</keyword>
<evidence type="ECO:0000256" key="2">
    <source>
        <dbReference type="SAM" id="Phobius"/>
    </source>
</evidence>
<dbReference type="InterPro" id="IPR000160">
    <property type="entry name" value="GGDEF_dom"/>
</dbReference>
<feature type="transmembrane region" description="Helical" evidence="2">
    <location>
        <begin position="391"/>
        <end position="408"/>
    </location>
</feature>
<dbReference type="SMART" id="SM00267">
    <property type="entry name" value="GGDEF"/>
    <property type="match status" value="1"/>
</dbReference>
<evidence type="ECO:0000313" key="5">
    <source>
        <dbReference type="EMBL" id="MBM7127318.1"/>
    </source>
</evidence>
<dbReference type="EMBL" id="JADIKE010000038">
    <property type="protein sequence ID" value="MBM7127318.1"/>
    <property type="molecule type" value="Genomic_DNA"/>
</dbReference>
<feature type="domain" description="GGDEF" evidence="4">
    <location>
        <begin position="451"/>
        <end position="584"/>
    </location>
</feature>
<dbReference type="Pfam" id="PF00990">
    <property type="entry name" value="GGDEF"/>
    <property type="match status" value="1"/>
</dbReference>
<dbReference type="InterPro" id="IPR043128">
    <property type="entry name" value="Rev_trsase/Diguanyl_cyclase"/>
</dbReference>
<evidence type="ECO:0000259" key="4">
    <source>
        <dbReference type="PROSITE" id="PS50887"/>
    </source>
</evidence>
<proteinExistence type="predicted"/>
<feature type="chain" id="PRO_5046345928" description="diguanylate cyclase" evidence="3">
    <location>
        <begin position="31"/>
        <end position="591"/>
    </location>
</feature>
<protein>
    <recommendedName>
        <fullName evidence="1">diguanylate cyclase</fullName>
        <ecNumber evidence="1">2.7.7.65</ecNumber>
    </recommendedName>
</protein>
<dbReference type="Gene3D" id="3.30.70.270">
    <property type="match status" value="1"/>
</dbReference>
<keyword evidence="2" id="KW-0812">Transmembrane</keyword>
<evidence type="ECO:0000256" key="1">
    <source>
        <dbReference type="ARBA" id="ARBA00012528"/>
    </source>
</evidence>
<dbReference type="SUPFAM" id="SSF48452">
    <property type="entry name" value="TPR-like"/>
    <property type="match status" value="1"/>
</dbReference>
<reference evidence="5" key="1">
    <citation type="submission" date="2020-10" db="EMBL/GenBank/DDBJ databases">
        <title>Phylogeny of dyella-like bacteria.</title>
        <authorList>
            <person name="Fu J."/>
        </authorList>
    </citation>
    <scope>NUCLEOTIDE SEQUENCE</scope>
    <source>
        <strain evidence="5">DHOC52</strain>
    </source>
</reference>
<dbReference type="InterPro" id="IPR029787">
    <property type="entry name" value="Nucleotide_cyclase"/>
</dbReference>
<keyword evidence="2" id="KW-1133">Transmembrane helix</keyword>
<dbReference type="Gene3D" id="1.25.40.10">
    <property type="entry name" value="Tetratricopeptide repeat domain"/>
    <property type="match status" value="1"/>
</dbReference>
<accession>A0ABS2K902</accession>
<dbReference type="NCBIfam" id="TIGR00254">
    <property type="entry name" value="GGDEF"/>
    <property type="match status" value="1"/>
</dbReference>
<dbReference type="SUPFAM" id="SSF55073">
    <property type="entry name" value="Nucleotide cyclase"/>
    <property type="match status" value="1"/>
</dbReference>
<dbReference type="PROSITE" id="PS50887">
    <property type="entry name" value="GGDEF"/>
    <property type="match status" value="1"/>
</dbReference>
<evidence type="ECO:0000313" key="6">
    <source>
        <dbReference type="Proteomes" id="UP001430149"/>
    </source>
</evidence>
<dbReference type="InterPro" id="IPR050469">
    <property type="entry name" value="Diguanylate_Cyclase"/>
</dbReference>
<dbReference type="PANTHER" id="PTHR45138">
    <property type="entry name" value="REGULATORY COMPONENTS OF SENSORY TRANSDUCTION SYSTEM"/>
    <property type="match status" value="1"/>
</dbReference>
<organism evidence="5 6">
    <name type="scientific">Dyella flava</name>
    <dbReference type="NCBI Taxonomy" id="1920170"/>
    <lineage>
        <taxon>Bacteria</taxon>
        <taxon>Pseudomonadati</taxon>
        <taxon>Pseudomonadota</taxon>
        <taxon>Gammaproteobacteria</taxon>
        <taxon>Lysobacterales</taxon>
        <taxon>Rhodanobacteraceae</taxon>
        <taxon>Dyella</taxon>
    </lineage>
</organism>
<dbReference type="InterPro" id="IPR011990">
    <property type="entry name" value="TPR-like_helical_dom_sf"/>
</dbReference>
<feature type="signal peptide" evidence="3">
    <location>
        <begin position="1"/>
        <end position="30"/>
    </location>
</feature>
<evidence type="ECO:0000256" key="3">
    <source>
        <dbReference type="SAM" id="SignalP"/>
    </source>
</evidence>
<dbReference type="CDD" id="cd01949">
    <property type="entry name" value="GGDEF"/>
    <property type="match status" value="1"/>
</dbReference>
<gene>
    <name evidence="5" type="ORF">ISP19_18240</name>
</gene>
<dbReference type="PANTHER" id="PTHR45138:SF24">
    <property type="entry name" value="DIGUANYLATE CYCLASE DGCC-RELATED"/>
    <property type="match status" value="1"/>
</dbReference>
<dbReference type="Proteomes" id="UP001430149">
    <property type="component" value="Unassembled WGS sequence"/>
</dbReference>
<dbReference type="EC" id="2.7.7.65" evidence="1"/>
<comment type="caution">
    <text evidence="5">The sequence shown here is derived from an EMBL/GenBank/DDBJ whole genome shotgun (WGS) entry which is preliminary data.</text>
</comment>
<name>A0ABS2K902_9GAMM</name>
<keyword evidence="3" id="KW-0732">Signal</keyword>
<keyword evidence="2" id="KW-0472">Membrane</keyword>
<sequence>MLRRNYRFRPWPVLAAMAFCVLVQSAPVVAQQPDFTALLEQAQRLHTHDHPQFLILLKQLDQQSSSMSPGERWQLRYLDAWQTVFQGDYSHANVMLQDIIKHSGDAALVAKASALLMDNLGVTKHYEEAFELANQLVADLPKTQDKEARYVVLFYVSQLLTSAGQYDLAIQHIREMMQTLPREQTVCAPMALLMVALYGGHKLTSSSAELQQGIDTCNAAGEPVYGDTIRLVKAAIYVDEDQPQKAITFLNQSEPGILASRYYSHMLAAEAQLAQAYWKLGDDDNALKAALATLTISHPGDMNGSLRDDYQVLYSIEKKRGHAAAALNYYEQYVAQNSGGLNDLSARALAFDVAQQHVLAQKLETEKLSKQNSILELQQALDKRAVETGRLYIAMLLAAMASIIFWLLRIKRSQLRFKELSSLDGLTGIFNHQHFMSEADRALRIMEKKAGTACLAFIDLDHFKQINDNHGHAAGDAVLRHVVAICQQYLRQTDLFGRLGGEEFGILLLDCPRERGLAVADHIRRAIETAPIEGDGLAISFSASVGLASTDTYGYEIQQLCREADAALYRAKRTGRNRVMVDTDLDNAAEA</sequence>